<proteinExistence type="predicted"/>
<dbReference type="AlphaFoldDB" id="A0A6V7QN38"/>
<dbReference type="EMBL" id="LR862137">
    <property type="protein sequence ID" value="CAD1844185.1"/>
    <property type="molecule type" value="Genomic_DNA"/>
</dbReference>
<sequence length="147" mass="16934">MEHLLKITYSFAKNTLSLKPNVMACNPEHIKAFGSVEGNKEGFGPYILIPVPTVYLVGAPLPIPYRRRYWFSICWIDINECQSQQKSNADQRQCDLKFQVSDNVMLKWLGLRNKLSLRFIGLFEILECIGLMAYRSRPTLSLARVHI</sequence>
<reference evidence="1" key="1">
    <citation type="submission" date="2020-07" db="EMBL/GenBank/DDBJ databases">
        <authorList>
            <person name="Lin J."/>
        </authorList>
    </citation>
    <scope>NUCLEOTIDE SEQUENCE</scope>
</reference>
<organism evidence="1">
    <name type="scientific">Ananas comosus var. bracteatus</name>
    <name type="common">red pineapple</name>
    <dbReference type="NCBI Taxonomy" id="296719"/>
    <lineage>
        <taxon>Eukaryota</taxon>
        <taxon>Viridiplantae</taxon>
        <taxon>Streptophyta</taxon>
        <taxon>Embryophyta</taxon>
        <taxon>Tracheophyta</taxon>
        <taxon>Spermatophyta</taxon>
        <taxon>Magnoliopsida</taxon>
        <taxon>Liliopsida</taxon>
        <taxon>Poales</taxon>
        <taxon>Bromeliaceae</taxon>
        <taxon>Bromelioideae</taxon>
        <taxon>Ananas</taxon>
    </lineage>
</organism>
<name>A0A6V7QN38_ANACO</name>
<accession>A0A6V7QN38</accession>
<protein>
    <submittedName>
        <fullName evidence="1">Uncharacterized protein</fullName>
    </submittedName>
</protein>
<gene>
    <name evidence="1" type="ORF">CB5_LOCUS27396</name>
</gene>
<evidence type="ECO:0000313" key="1">
    <source>
        <dbReference type="EMBL" id="CAD1844185.1"/>
    </source>
</evidence>